<dbReference type="AlphaFoldDB" id="A0A2A6BWZ9"/>
<protein>
    <submittedName>
        <fullName evidence="2">Uncharacterized protein</fullName>
    </submittedName>
</protein>
<reference evidence="3" key="1">
    <citation type="journal article" date="2008" name="Nat. Genet.">
        <title>The Pristionchus pacificus genome provides a unique perspective on nematode lifestyle and parasitism.</title>
        <authorList>
            <person name="Dieterich C."/>
            <person name="Clifton S.W."/>
            <person name="Schuster L.N."/>
            <person name="Chinwalla A."/>
            <person name="Delehaunty K."/>
            <person name="Dinkelacker I."/>
            <person name="Fulton L."/>
            <person name="Fulton R."/>
            <person name="Godfrey J."/>
            <person name="Minx P."/>
            <person name="Mitreva M."/>
            <person name="Roeseler W."/>
            <person name="Tian H."/>
            <person name="Witte H."/>
            <person name="Yang S.P."/>
            <person name="Wilson R.K."/>
            <person name="Sommer R.J."/>
        </authorList>
    </citation>
    <scope>NUCLEOTIDE SEQUENCE [LARGE SCALE GENOMIC DNA]</scope>
    <source>
        <strain evidence="3">PS312</strain>
    </source>
</reference>
<evidence type="ECO:0000313" key="3">
    <source>
        <dbReference type="Proteomes" id="UP000005239"/>
    </source>
</evidence>
<reference evidence="2" key="2">
    <citation type="submission" date="2022-06" db="UniProtKB">
        <authorList>
            <consortium name="EnsemblMetazoa"/>
        </authorList>
    </citation>
    <scope>IDENTIFICATION</scope>
    <source>
        <strain evidence="2">PS312</strain>
    </source>
</reference>
<name>A0A2A6BWZ9_PRIPA</name>
<proteinExistence type="predicted"/>
<dbReference type="Proteomes" id="UP000005239">
    <property type="component" value="Unassembled WGS sequence"/>
</dbReference>
<evidence type="ECO:0000313" key="2">
    <source>
        <dbReference type="EnsemblMetazoa" id="PPA46058.1"/>
    </source>
</evidence>
<gene>
    <name evidence="2" type="primary">WBGene00284427</name>
</gene>
<evidence type="ECO:0000256" key="1">
    <source>
        <dbReference type="SAM" id="MobiDB-lite"/>
    </source>
</evidence>
<sequence>MSQHRPQSILVQAKSISVSGRNEDLYRATIANAKCNVGGDPNTISSFNLSRNRMNRAPRETEETQYNK</sequence>
<dbReference type="EnsemblMetazoa" id="PPA46058.1">
    <property type="protein sequence ID" value="PPA46058.1"/>
    <property type="gene ID" value="WBGene00284427"/>
</dbReference>
<accession>A0A8R1V1G4</accession>
<accession>A0A2A6BWZ9</accession>
<organism evidence="2 3">
    <name type="scientific">Pristionchus pacificus</name>
    <name type="common">Parasitic nematode worm</name>
    <dbReference type="NCBI Taxonomy" id="54126"/>
    <lineage>
        <taxon>Eukaryota</taxon>
        <taxon>Metazoa</taxon>
        <taxon>Ecdysozoa</taxon>
        <taxon>Nematoda</taxon>
        <taxon>Chromadorea</taxon>
        <taxon>Rhabditida</taxon>
        <taxon>Rhabditina</taxon>
        <taxon>Diplogasteromorpha</taxon>
        <taxon>Diplogasteroidea</taxon>
        <taxon>Neodiplogasteridae</taxon>
        <taxon>Pristionchus</taxon>
    </lineage>
</organism>
<feature type="region of interest" description="Disordered" evidence="1">
    <location>
        <begin position="42"/>
        <end position="68"/>
    </location>
</feature>
<keyword evidence="3" id="KW-1185">Reference proteome</keyword>
<feature type="compositionally biased region" description="Polar residues" evidence="1">
    <location>
        <begin position="42"/>
        <end position="52"/>
    </location>
</feature>